<keyword evidence="1" id="KW-1133">Transmembrane helix</keyword>
<name>A0AAV7K5C8_9METZ</name>
<dbReference type="InterPro" id="IPR000608">
    <property type="entry name" value="UBC"/>
</dbReference>
<dbReference type="Proteomes" id="UP001165289">
    <property type="component" value="Unassembled WGS sequence"/>
</dbReference>
<protein>
    <submittedName>
        <fullName evidence="3">Ubiquitin-conjugating enzyme E2 J1-like</fullName>
    </submittedName>
</protein>
<keyword evidence="1" id="KW-0472">Membrane</keyword>
<accession>A0AAV7K5C8</accession>
<dbReference type="Gene3D" id="3.10.110.10">
    <property type="entry name" value="Ubiquitin Conjugating Enzyme"/>
    <property type="match status" value="1"/>
</dbReference>
<evidence type="ECO:0000313" key="4">
    <source>
        <dbReference type="Proteomes" id="UP001165289"/>
    </source>
</evidence>
<keyword evidence="4" id="KW-1185">Reference proteome</keyword>
<keyword evidence="1" id="KW-0812">Transmembrane</keyword>
<dbReference type="FunFam" id="3.10.110.10:FF:000086">
    <property type="entry name" value="Ubiquitin-conjugating enzyme E2 J1"/>
    <property type="match status" value="1"/>
</dbReference>
<dbReference type="PROSITE" id="PS50127">
    <property type="entry name" value="UBC_2"/>
    <property type="match status" value="1"/>
</dbReference>
<reference evidence="3 4" key="1">
    <citation type="journal article" date="2023" name="BMC Biol.">
        <title>The compact genome of the sponge Oopsacas minuta (Hexactinellida) is lacking key metazoan core genes.</title>
        <authorList>
            <person name="Santini S."/>
            <person name="Schenkelaars Q."/>
            <person name="Jourda C."/>
            <person name="Duchesne M."/>
            <person name="Belahbib H."/>
            <person name="Rocher C."/>
            <person name="Selva M."/>
            <person name="Riesgo A."/>
            <person name="Vervoort M."/>
            <person name="Leys S.P."/>
            <person name="Kodjabachian L."/>
            <person name="Le Bivic A."/>
            <person name="Borchiellini C."/>
            <person name="Claverie J.M."/>
            <person name="Renard E."/>
        </authorList>
    </citation>
    <scope>NUCLEOTIDE SEQUENCE [LARGE SCALE GENOMIC DNA]</scope>
    <source>
        <strain evidence="3">SPO-2</strain>
    </source>
</reference>
<feature type="transmembrane region" description="Helical" evidence="1">
    <location>
        <begin position="229"/>
        <end position="249"/>
    </location>
</feature>
<dbReference type="AlphaFoldDB" id="A0AAV7K5C8"/>
<dbReference type="InterPro" id="IPR016135">
    <property type="entry name" value="UBQ-conjugating_enzyme/RWD"/>
</dbReference>
<dbReference type="CDD" id="cd23799">
    <property type="entry name" value="UBCc_UBE2J"/>
    <property type="match status" value="1"/>
</dbReference>
<feature type="domain" description="UBC core" evidence="2">
    <location>
        <begin position="9"/>
        <end position="159"/>
    </location>
</feature>
<organism evidence="3 4">
    <name type="scientific">Oopsacas minuta</name>
    <dbReference type="NCBI Taxonomy" id="111878"/>
    <lineage>
        <taxon>Eukaryota</taxon>
        <taxon>Metazoa</taxon>
        <taxon>Porifera</taxon>
        <taxon>Hexactinellida</taxon>
        <taxon>Hexasterophora</taxon>
        <taxon>Lyssacinosida</taxon>
        <taxon>Leucopsacidae</taxon>
        <taxon>Oopsacas</taxon>
    </lineage>
</organism>
<dbReference type="EMBL" id="JAKMXF010000188">
    <property type="protein sequence ID" value="KAI6655511.1"/>
    <property type="molecule type" value="Genomic_DNA"/>
</dbReference>
<dbReference type="Pfam" id="PF00179">
    <property type="entry name" value="UQ_con"/>
    <property type="match status" value="1"/>
</dbReference>
<gene>
    <name evidence="3" type="ORF">LOD99_2010</name>
</gene>
<evidence type="ECO:0000313" key="3">
    <source>
        <dbReference type="EMBL" id="KAI6655511.1"/>
    </source>
</evidence>
<sequence>MSRMAIRSPAVKRLMKEAKELNKPTAHFFTQPLEENLFEWHFTVKGPSDTAFEGGRYHGRIVFPPEYPMKPPSIIMLTENGRFSVNNKLCLSISNFHPESWEPSWSIRTVLMAIIAYMPMHGEGAIGSLDCTSSERAKLAVRSSTYKCRDCKKTNLELLPEVEEVPGEIQELLEEASDVVKRLVIKPEAPVAKKQRQEPPQDAISLGEELNDPAQELRQQIFQQKSKQYLWTIYLLLFFIGLLLSRRLYLIDYK</sequence>
<comment type="caution">
    <text evidence="3">The sequence shown here is derived from an EMBL/GenBank/DDBJ whole genome shotgun (WGS) entry which is preliminary data.</text>
</comment>
<dbReference type="SUPFAM" id="SSF54495">
    <property type="entry name" value="UBC-like"/>
    <property type="match status" value="1"/>
</dbReference>
<evidence type="ECO:0000259" key="2">
    <source>
        <dbReference type="PROSITE" id="PS50127"/>
    </source>
</evidence>
<evidence type="ECO:0000256" key="1">
    <source>
        <dbReference type="SAM" id="Phobius"/>
    </source>
</evidence>
<dbReference type="SMART" id="SM00212">
    <property type="entry name" value="UBCc"/>
    <property type="match status" value="1"/>
</dbReference>
<dbReference type="InterPro" id="IPR050113">
    <property type="entry name" value="Ub_conjugating_enzyme"/>
</dbReference>
<dbReference type="PANTHER" id="PTHR24067">
    <property type="entry name" value="UBIQUITIN-CONJUGATING ENZYME E2"/>
    <property type="match status" value="1"/>
</dbReference>
<proteinExistence type="predicted"/>